<dbReference type="GO" id="GO:0016491">
    <property type="term" value="F:oxidoreductase activity"/>
    <property type="evidence" value="ECO:0007669"/>
    <property type="project" value="UniProtKB-KW"/>
</dbReference>
<sequence>MTEYKFLKPLTFEHKGITLKNRVIIPPMTERMSFEDGVVTRDEIDYYSQRAGGAGMFITGTAGVNGEAKGFEGQLSIADDKFIPRLSELAAAMKRGGTKAIVQIFSAGRMTNSKILRGKQPVSASAIAAPRPGYETPRPLSNEEILQTIKDFGEATRRAIQAGFDGVEIHGANTYLIQQFFSPHSNRRDDDWGGSLVKRMKFPLAVVNEVNSMIEEYAKTPFILGYRISPEELENPGITLDDTLALIQALKQTKIDYLHVSQGDVWQTPLRDSSSNKIVNDVIKEAIDGAFPMIVVGGIQTPEEAEATASRYDMVAIGHELLWEPKWVQKVENGDEKSIRYQLSQSDLADLGITPTMLEMIGLTTGGINNIPFTMPYHG</sequence>
<dbReference type="GO" id="GO:0010181">
    <property type="term" value="F:FMN binding"/>
    <property type="evidence" value="ECO:0007669"/>
    <property type="project" value="InterPro"/>
</dbReference>
<dbReference type="InterPro" id="IPR001155">
    <property type="entry name" value="OxRdtase_FMN_N"/>
</dbReference>
<name>A0A0R1GMH6_9LACO</name>
<evidence type="ECO:0000256" key="1">
    <source>
        <dbReference type="ARBA" id="ARBA00022630"/>
    </source>
</evidence>
<keyword evidence="5" id="KW-1185">Reference proteome</keyword>
<dbReference type="InterPro" id="IPR051799">
    <property type="entry name" value="NADH_flavin_oxidoreductase"/>
</dbReference>
<dbReference type="Proteomes" id="UP000051461">
    <property type="component" value="Unassembled WGS sequence"/>
</dbReference>
<dbReference type="PANTHER" id="PTHR43656:SF2">
    <property type="entry name" value="BINDING OXIDOREDUCTASE, PUTATIVE (AFU_ORTHOLOGUE AFUA_2G08260)-RELATED"/>
    <property type="match status" value="1"/>
</dbReference>
<proteinExistence type="predicted"/>
<keyword evidence="2" id="KW-0560">Oxidoreductase</keyword>
<dbReference type="AlphaFoldDB" id="A0A0R1GMH6"/>
<dbReference type="CDD" id="cd04735">
    <property type="entry name" value="OYE_like_4_FMN"/>
    <property type="match status" value="1"/>
</dbReference>
<dbReference type="Pfam" id="PF00724">
    <property type="entry name" value="Oxidored_FMN"/>
    <property type="match status" value="1"/>
</dbReference>
<dbReference type="OrthoDB" id="9772736at2"/>
<dbReference type="Gene3D" id="3.20.20.70">
    <property type="entry name" value="Aldolase class I"/>
    <property type="match status" value="1"/>
</dbReference>
<gene>
    <name evidence="4" type="ORF">FC07_GL000202</name>
</gene>
<dbReference type="PATRIC" id="fig|1423726.3.peg.212"/>
<evidence type="ECO:0000313" key="4">
    <source>
        <dbReference type="EMBL" id="KRK35211.1"/>
    </source>
</evidence>
<keyword evidence="1" id="KW-0285">Flavoprotein</keyword>
<dbReference type="PANTHER" id="PTHR43656">
    <property type="entry name" value="BINDING OXIDOREDUCTASE, PUTATIVE (AFU_ORTHOLOGUE AFUA_2G08260)-RELATED"/>
    <property type="match status" value="1"/>
</dbReference>
<evidence type="ECO:0000256" key="2">
    <source>
        <dbReference type="ARBA" id="ARBA00023002"/>
    </source>
</evidence>
<evidence type="ECO:0000259" key="3">
    <source>
        <dbReference type="Pfam" id="PF00724"/>
    </source>
</evidence>
<evidence type="ECO:0000313" key="5">
    <source>
        <dbReference type="Proteomes" id="UP000051461"/>
    </source>
</evidence>
<reference evidence="4 5" key="1">
    <citation type="journal article" date="2015" name="Genome Announc.">
        <title>Expanding the biotechnology potential of lactobacilli through comparative genomics of 213 strains and associated genera.</title>
        <authorList>
            <person name="Sun Z."/>
            <person name="Harris H.M."/>
            <person name="McCann A."/>
            <person name="Guo C."/>
            <person name="Argimon S."/>
            <person name="Zhang W."/>
            <person name="Yang X."/>
            <person name="Jeffery I.B."/>
            <person name="Cooney J.C."/>
            <person name="Kagawa T.F."/>
            <person name="Liu W."/>
            <person name="Song Y."/>
            <person name="Salvetti E."/>
            <person name="Wrobel A."/>
            <person name="Rasinkangas P."/>
            <person name="Parkhill J."/>
            <person name="Rea M.C."/>
            <person name="O'Sullivan O."/>
            <person name="Ritari J."/>
            <person name="Douillard F.P."/>
            <person name="Paul Ross R."/>
            <person name="Yang R."/>
            <person name="Briner A.E."/>
            <person name="Felis G.E."/>
            <person name="de Vos W.M."/>
            <person name="Barrangou R."/>
            <person name="Klaenhammer T.R."/>
            <person name="Caufield P.W."/>
            <person name="Cui Y."/>
            <person name="Zhang H."/>
            <person name="O'Toole P.W."/>
        </authorList>
    </citation>
    <scope>NUCLEOTIDE SEQUENCE [LARGE SCALE GENOMIC DNA]</scope>
    <source>
        <strain evidence="4 5">DSM 20003</strain>
    </source>
</reference>
<dbReference type="STRING" id="1423726.FC07_GL000202"/>
<organism evidence="4 5">
    <name type="scientific">Loigolactobacillus bifermentans DSM 20003</name>
    <dbReference type="NCBI Taxonomy" id="1423726"/>
    <lineage>
        <taxon>Bacteria</taxon>
        <taxon>Bacillati</taxon>
        <taxon>Bacillota</taxon>
        <taxon>Bacilli</taxon>
        <taxon>Lactobacillales</taxon>
        <taxon>Lactobacillaceae</taxon>
        <taxon>Loigolactobacillus</taxon>
    </lineage>
</organism>
<protein>
    <submittedName>
        <fullName evidence="4">NADH flavin oxidoreductase, Old Yellow Enzyme family protein</fullName>
    </submittedName>
</protein>
<accession>A0A0R1GMH6</accession>
<dbReference type="RefSeq" id="WP_057904765.1">
    <property type="nucleotide sequence ID" value="NZ_AZDA01000081.1"/>
</dbReference>
<dbReference type="SUPFAM" id="SSF51395">
    <property type="entry name" value="FMN-linked oxidoreductases"/>
    <property type="match status" value="1"/>
</dbReference>
<comment type="caution">
    <text evidence="4">The sequence shown here is derived from an EMBL/GenBank/DDBJ whole genome shotgun (WGS) entry which is preliminary data.</text>
</comment>
<feature type="domain" description="NADH:flavin oxidoreductase/NADH oxidase N-terminal" evidence="3">
    <location>
        <begin position="7"/>
        <end position="336"/>
    </location>
</feature>
<dbReference type="InterPro" id="IPR013785">
    <property type="entry name" value="Aldolase_TIM"/>
</dbReference>
<dbReference type="EMBL" id="AZDA01000081">
    <property type="protein sequence ID" value="KRK35211.1"/>
    <property type="molecule type" value="Genomic_DNA"/>
</dbReference>